<comment type="subcellular location">
    <subcellularLocation>
        <location evidence="1">Endoplasmic reticulum membrane</location>
        <topology evidence="1">Multi-pass membrane protein</topology>
    </subcellularLocation>
</comment>
<dbReference type="InterPro" id="IPR001594">
    <property type="entry name" value="Palmitoyltrfase_DHHC"/>
</dbReference>
<dbReference type="PROSITE" id="PS50216">
    <property type="entry name" value="DHHC"/>
    <property type="match status" value="1"/>
</dbReference>
<comment type="similarity">
    <text evidence="10">Belongs to the DHHC palmitoyltransferase family. SWF1 subfamily.</text>
</comment>
<dbReference type="GO" id="GO:0005789">
    <property type="term" value="C:endoplasmic reticulum membrane"/>
    <property type="evidence" value="ECO:0007669"/>
    <property type="project" value="UniProtKB-SubCell"/>
</dbReference>
<feature type="non-terminal residue" evidence="14">
    <location>
        <position position="1"/>
    </location>
</feature>
<evidence type="ECO:0000256" key="8">
    <source>
        <dbReference type="ARBA" id="ARBA00023288"/>
    </source>
</evidence>
<comment type="catalytic activity">
    <reaction evidence="11 12">
        <text>L-cysteinyl-[protein] + hexadecanoyl-CoA = S-hexadecanoyl-L-cysteinyl-[protein] + CoA</text>
        <dbReference type="Rhea" id="RHEA:36683"/>
        <dbReference type="Rhea" id="RHEA-COMP:10131"/>
        <dbReference type="Rhea" id="RHEA-COMP:11032"/>
        <dbReference type="ChEBI" id="CHEBI:29950"/>
        <dbReference type="ChEBI" id="CHEBI:57287"/>
        <dbReference type="ChEBI" id="CHEBI:57379"/>
        <dbReference type="ChEBI" id="CHEBI:74151"/>
        <dbReference type="EC" id="2.3.1.225"/>
    </reaction>
</comment>
<feature type="transmembrane region" description="Helical" evidence="12">
    <location>
        <begin position="77"/>
        <end position="102"/>
    </location>
</feature>
<keyword evidence="8" id="KW-0449">Lipoprotein</keyword>
<feature type="transmembrane region" description="Helical" evidence="12">
    <location>
        <begin position="47"/>
        <end position="65"/>
    </location>
</feature>
<evidence type="ECO:0000256" key="3">
    <source>
        <dbReference type="ARBA" id="ARBA00022692"/>
    </source>
</evidence>
<dbReference type="GO" id="GO:0006612">
    <property type="term" value="P:protein targeting to membrane"/>
    <property type="evidence" value="ECO:0007669"/>
    <property type="project" value="TreeGrafter"/>
</dbReference>
<keyword evidence="7" id="KW-0564">Palmitate</keyword>
<dbReference type="EC" id="2.3.1.225" evidence="12"/>
<keyword evidence="6 12" id="KW-0472">Membrane</keyword>
<sequence length="340" mass="38423">VVALLFGNSLALRSTPLHRIYLVLVRVNAAVVRYATASPSVYAMLRWLVPAFYIAVVSFCLYVFFAEVYPQLRRLGIVGNGHATCIAFTVGMVAVATELAIFSDPGVLTRAHLDVSVLRYPNNGLIFFGRQCRTCQWQKPARSKHCSVCDRCVLRFDHHCIWINNCVGQNNYRWFVAYLVANIHMMAYGGHLCWRLLAAQDRGAGMWRVIVASTPSNKAAGVLMILGTIFSVITLAFAALHVRYMYLGVTTNEADKWDEVEYLVQVGALFWAPDMGVYLERASVSSNGLYRVVYISLDDESIVLDENDERTHALVQVTLVAELTNRYDRGFWNNVYERIW</sequence>
<accession>A0A4V1J370</accession>
<feature type="domain" description="Palmitoyltransferase DHHC" evidence="13">
    <location>
        <begin position="130"/>
        <end position="257"/>
    </location>
</feature>
<comment type="domain">
    <text evidence="12">The DHHC domain is required for palmitoyltransferase activity.</text>
</comment>
<evidence type="ECO:0000256" key="4">
    <source>
        <dbReference type="ARBA" id="ARBA00022824"/>
    </source>
</evidence>
<dbReference type="EMBL" id="ML004448">
    <property type="protein sequence ID" value="RKP31029.1"/>
    <property type="molecule type" value="Genomic_DNA"/>
</dbReference>
<dbReference type="PANTHER" id="PTHR22883">
    <property type="entry name" value="ZINC FINGER DHHC DOMAIN CONTAINING PROTEIN"/>
    <property type="match status" value="1"/>
</dbReference>
<evidence type="ECO:0000313" key="15">
    <source>
        <dbReference type="Proteomes" id="UP000268321"/>
    </source>
</evidence>
<dbReference type="GO" id="GO:0019706">
    <property type="term" value="F:protein-cysteine S-palmitoyltransferase activity"/>
    <property type="evidence" value="ECO:0007669"/>
    <property type="project" value="UniProtKB-EC"/>
</dbReference>
<keyword evidence="2 12" id="KW-0808">Transferase</keyword>
<evidence type="ECO:0000256" key="12">
    <source>
        <dbReference type="RuleBase" id="RU079119"/>
    </source>
</evidence>
<dbReference type="InterPro" id="IPR039859">
    <property type="entry name" value="PFA4/ZDH16/20/ERF2-like"/>
</dbReference>
<feature type="transmembrane region" description="Helical" evidence="12">
    <location>
        <begin position="219"/>
        <end position="242"/>
    </location>
</feature>
<dbReference type="AlphaFoldDB" id="A0A4V1J370"/>
<evidence type="ECO:0000256" key="2">
    <source>
        <dbReference type="ARBA" id="ARBA00022679"/>
    </source>
</evidence>
<evidence type="ECO:0000256" key="9">
    <source>
        <dbReference type="ARBA" id="ARBA00023315"/>
    </source>
</evidence>
<organism evidence="14 15">
    <name type="scientific">Metschnikowia bicuspidata</name>
    <dbReference type="NCBI Taxonomy" id="27322"/>
    <lineage>
        <taxon>Eukaryota</taxon>
        <taxon>Fungi</taxon>
        <taxon>Dikarya</taxon>
        <taxon>Ascomycota</taxon>
        <taxon>Saccharomycotina</taxon>
        <taxon>Pichiomycetes</taxon>
        <taxon>Metschnikowiaceae</taxon>
        <taxon>Metschnikowia</taxon>
    </lineage>
</organism>
<keyword evidence="5 12" id="KW-1133">Transmembrane helix</keyword>
<evidence type="ECO:0000259" key="13">
    <source>
        <dbReference type="Pfam" id="PF01529"/>
    </source>
</evidence>
<dbReference type="GO" id="GO:0005794">
    <property type="term" value="C:Golgi apparatus"/>
    <property type="evidence" value="ECO:0007669"/>
    <property type="project" value="TreeGrafter"/>
</dbReference>
<name>A0A4V1J370_9ASCO</name>
<keyword evidence="9 12" id="KW-0012">Acyltransferase</keyword>
<feature type="transmembrane region" description="Helical" evidence="12">
    <location>
        <begin position="175"/>
        <end position="198"/>
    </location>
</feature>
<evidence type="ECO:0000313" key="14">
    <source>
        <dbReference type="EMBL" id="RKP31029.1"/>
    </source>
</evidence>
<reference evidence="15" key="1">
    <citation type="journal article" date="2018" name="Nat. Microbiol.">
        <title>Leveraging single-cell genomics to expand the fungal tree of life.</title>
        <authorList>
            <person name="Ahrendt S.R."/>
            <person name="Quandt C.A."/>
            <person name="Ciobanu D."/>
            <person name="Clum A."/>
            <person name="Salamov A."/>
            <person name="Andreopoulos B."/>
            <person name="Cheng J.F."/>
            <person name="Woyke T."/>
            <person name="Pelin A."/>
            <person name="Henrissat B."/>
            <person name="Reynolds N.K."/>
            <person name="Benny G.L."/>
            <person name="Smith M.E."/>
            <person name="James T.Y."/>
            <person name="Grigoriev I.V."/>
        </authorList>
    </citation>
    <scope>NUCLEOTIDE SEQUENCE [LARGE SCALE GENOMIC DNA]</scope>
    <source>
        <strain evidence="15">Baker2002</strain>
    </source>
</reference>
<protein>
    <recommendedName>
        <fullName evidence="12">Palmitoyltransferase</fullName>
        <ecNumber evidence="12">2.3.1.225</ecNumber>
    </recommendedName>
</protein>
<dbReference type="Proteomes" id="UP000268321">
    <property type="component" value="Unassembled WGS sequence"/>
</dbReference>
<dbReference type="PANTHER" id="PTHR22883:SF489">
    <property type="entry name" value="PALMITOYLTRANSFERASE SWF1"/>
    <property type="match status" value="1"/>
</dbReference>
<evidence type="ECO:0000256" key="10">
    <source>
        <dbReference type="ARBA" id="ARBA00038463"/>
    </source>
</evidence>
<evidence type="ECO:0000256" key="1">
    <source>
        <dbReference type="ARBA" id="ARBA00004477"/>
    </source>
</evidence>
<gene>
    <name evidence="14" type="ORF">METBISCDRAFT_6099</name>
</gene>
<evidence type="ECO:0000256" key="5">
    <source>
        <dbReference type="ARBA" id="ARBA00022989"/>
    </source>
</evidence>
<evidence type="ECO:0000256" key="6">
    <source>
        <dbReference type="ARBA" id="ARBA00023136"/>
    </source>
</evidence>
<keyword evidence="3 12" id="KW-0812">Transmembrane</keyword>
<feature type="non-terminal residue" evidence="14">
    <location>
        <position position="340"/>
    </location>
</feature>
<dbReference type="Pfam" id="PF01529">
    <property type="entry name" value="DHHC"/>
    <property type="match status" value="1"/>
</dbReference>
<evidence type="ECO:0000256" key="7">
    <source>
        <dbReference type="ARBA" id="ARBA00023139"/>
    </source>
</evidence>
<proteinExistence type="inferred from homology"/>
<keyword evidence="4" id="KW-0256">Endoplasmic reticulum</keyword>
<dbReference type="OrthoDB" id="9909019at2759"/>
<keyword evidence="15" id="KW-1185">Reference proteome</keyword>
<evidence type="ECO:0000256" key="11">
    <source>
        <dbReference type="ARBA" id="ARBA00048048"/>
    </source>
</evidence>